<sequence length="74" mass="8899">MDLQMDYDKTNIDLIKLQKMAFLFNAIENGWTIKKHDNRYIFTKKHLGQKEIFLENYLEQFTKANLDLNFILNG</sequence>
<dbReference type="AlphaFoldDB" id="A0A6C0KDI0"/>
<evidence type="ECO:0000313" key="1">
    <source>
        <dbReference type="EMBL" id="QHU16075.1"/>
    </source>
</evidence>
<organism evidence="1">
    <name type="scientific">viral metagenome</name>
    <dbReference type="NCBI Taxonomy" id="1070528"/>
    <lineage>
        <taxon>unclassified sequences</taxon>
        <taxon>metagenomes</taxon>
        <taxon>organismal metagenomes</taxon>
    </lineage>
</organism>
<protein>
    <submittedName>
        <fullName evidence="1">Uncharacterized protein</fullName>
    </submittedName>
</protein>
<reference evidence="1" key="1">
    <citation type="journal article" date="2020" name="Nature">
        <title>Giant virus diversity and host interactions through global metagenomics.</title>
        <authorList>
            <person name="Schulz F."/>
            <person name="Roux S."/>
            <person name="Paez-Espino D."/>
            <person name="Jungbluth S."/>
            <person name="Walsh D.A."/>
            <person name="Denef V.J."/>
            <person name="McMahon K.D."/>
            <person name="Konstantinidis K.T."/>
            <person name="Eloe-Fadrosh E.A."/>
            <person name="Kyrpides N.C."/>
            <person name="Woyke T."/>
        </authorList>
    </citation>
    <scope>NUCLEOTIDE SEQUENCE</scope>
    <source>
        <strain evidence="1">GVMAG-S-3300011013-78</strain>
    </source>
</reference>
<dbReference type="EMBL" id="MN740876">
    <property type="protein sequence ID" value="QHU16075.1"/>
    <property type="molecule type" value="Genomic_DNA"/>
</dbReference>
<proteinExistence type="predicted"/>
<name>A0A6C0KDI0_9ZZZZ</name>
<accession>A0A6C0KDI0</accession>